<dbReference type="Pfam" id="PF08574">
    <property type="entry name" value="Iwr1"/>
    <property type="match status" value="1"/>
</dbReference>
<feature type="compositionally biased region" description="Low complexity" evidence="2">
    <location>
        <begin position="225"/>
        <end position="243"/>
    </location>
</feature>
<gene>
    <name evidence="4" type="ORF">UVI_02025940</name>
</gene>
<evidence type="ECO:0000313" key="5">
    <source>
        <dbReference type="Proteomes" id="UP000054053"/>
    </source>
</evidence>
<dbReference type="GO" id="GO:0006606">
    <property type="term" value="P:protein import into nucleus"/>
    <property type="evidence" value="ECO:0007669"/>
    <property type="project" value="InterPro"/>
</dbReference>
<evidence type="ECO:0000313" key="4">
    <source>
        <dbReference type="EMBL" id="GAO13247.1"/>
    </source>
</evidence>
<feature type="compositionally biased region" description="Acidic residues" evidence="2">
    <location>
        <begin position="518"/>
        <end position="528"/>
    </location>
</feature>
<feature type="region of interest" description="Disordered" evidence="2">
    <location>
        <begin position="384"/>
        <end position="458"/>
    </location>
</feature>
<feature type="region of interest" description="Disordered" evidence="2">
    <location>
        <begin position="490"/>
        <end position="531"/>
    </location>
</feature>
<feature type="compositionally biased region" description="Acidic residues" evidence="2">
    <location>
        <begin position="495"/>
        <end position="509"/>
    </location>
</feature>
<dbReference type="InterPro" id="IPR013883">
    <property type="entry name" value="TF_Iwr1_dom"/>
</dbReference>
<accession>A0A1B5KTF8</accession>
<dbReference type="AlphaFoldDB" id="A0A1B5KTF8"/>
<organism evidence="4 5">
    <name type="scientific">Ustilaginoidea virens</name>
    <name type="common">Rice false smut fungus</name>
    <name type="synonym">Villosiclava virens</name>
    <dbReference type="NCBI Taxonomy" id="1159556"/>
    <lineage>
        <taxon>Eukaryota</taxon>
        <taxon>Fungi</taxon>
        <taxon>Dikarya</taxon>
        <taxon>Ascomycota</taxon>
        <taxon>Pezizomycotina</taxon>
        <taxon>Sordariomycetes</taxon>
        <taxon>Hypocreomycetidae</taxon>
        <taxon>Hypocreales</taxon>
        <taxon>Clavicipitaceae</taxon>
        <taxon>Ustilaginoidea</taxon>
    </lineage>
</organism>
<protein>
    <recommendedName>
        <fullName evidence="3">Transcription factor Iwr1 domain-containing protein</fullName>
    </recommendedName>
</protein>
<dbReference type="Proteomes" id="UP000054053">
    <property type="component" value="Unassembled WGS sequence"/>
</dbReference>
<name>A0A1B5KTF8_USTVR</name>
<dbReference type="InterPro" id="IPR040150">
    <property type="entry name" value="Iwr1"/>
</dbReference>
<comment type="caution">
    <text evidence="4">The sequence shown here is derived from an EMBL/GenBank/DDBJ whole genome shotgun (WGS) entry which is preliminary data.</text>
</comment>
<reference evidence="5" key="1">
    <citation type="journal article" date="2016" name="Genome Announc.">
        <title>Genome sequence of Ustilaginoidea virens IPU010, a rice pathogenic fungus causing false smut.</title>
        <authorList>
            <person name="Kumagai T."/>
            <person name="Ishii T."/>
            <person name="Terai G."/>
            <person name="Umemura M."/>
            <person name="Machida M."/>
            <person name="Asai K."/>
        </authorList>
    </citation>
    <scope>NUCLEOTIDE SEQUENCE [LARGE SCALE GENOMIC DNA]</scope>
    <source>
        <strain evidence="5">IPU010</strain>
    </source>
</reference>
<comment type="similarity">
    <text evidence="1">Belongs to the IWR1/SLC7A6OS family.</text>
</comment>
<evidence type="ECO:0000256" key="2">
    <source>
        <dbReference type="SAM" id="MobiDB-lite"/>
    </source>
</evidence>
<dbReference type="EMBL" id="BBTG02000010">
    <property type="protein sequence ID" value="GAO13247.1"/>
    <property type="molecule type" value="Genomic_DNA"/>
</dbReference>
<dbReference type="PANTHER" id="PTHR28063">
    <property type="entry name" value="RNA POLYMERASE II NUCLEAR LOCALIZATION PROTEIN IWR1"/>
    <property type="match status" value="1"/>
</dbReference>
<evidence type="ECO:0000256" key="1">
    <source>
        <dbReference type="ARBA" id="ARBA00010218"/>
    </source>
</evidence>
<dbReference type="PANTHER" id="PTHR28063:SF1">
    <property type="entry name" value="RNA POLYMERASE II NUCLEAR LOCALIZATION PROTEIN IWR1"/>
    <property type="match status" value="1"/>
</dbReference>
<dbReference type="GO" id="GO:0005737">
    <property type="term" value="C:cytoplasm"/>
    <property type="evidence" value="ECO:0007669"/>
    <property type="project" value="TreeGrafter"/>
</dbReference>
<proteinExistence type="inferred from homology"/>
<feature type="compositionally biased region" description="Basic residues" evidence="2">
    <location>
        <begin position="394"/>
        <end position="407"/>
    </location>
</feature>
<evidence type="ECO:0000259" key="3">
    <source>
        <dbReference type="Pfam" id="PF08574"/>
    </source>
</evidence>
<feature type="region of interest" description="Disordered" evidence="2">
    <location>
        <begin position="177"/>
        <end position="359"/>
    </location>
</feature>
<feature type="compositionally biased region" description="Acidic residues" evidence="2">
    <location>
        <begin position="435"/>
        <end position="456"/>
    </location>
</feature>
<feature type="domain" description="Transcription factor Iwr1" evidence="3">
    <location>
        <begin position="452"/>
        <end position="522"/>
    </location>
</feature>
<sequence>MPRRVADAGWLPTLCRDVPRRAATYVPRSTVLLALCPYCAQRSRWWGSVGRGQSDNVVTLVRPDLCRASKQFRKPKSGLHPAPAPAPAPAPIHILHGILLGILLDIFLDIFLETLHPVCLRAEALLVIIMSIPPQLIRVKRKRVDDTPVTFLRLSIPTPPPPCYVFSPTHEEFSAEFDHGSFKRPRSGSNWAYQRRDSVTQLPRPQGESARPVIHVSHASDAQNPPRGQQHGAAQAASAPAPGLLRPRKYRVSRSTLARGGTHSPNPHPSGVSKRNRYGPAVFVESTREEKKTPRARNGAQAAGPLPPPSGVDNHPTTQQPPWQRQLKRPGLANRTRQADFRQQTSATNFPLPDSLVNRHEDQDMDRITDDMNQWVLNELGANLQSMQQDKKPTRFKPKSPAKRYHERHPEPAPRAGTDTTMDRPMRDAGSGDNGGDDDDEDDGDDDDGDDDEWVIDEYVRIPANSVALDASPAEVGLLVLDDEEESLLFSGSALDDDDELAEDEEDENAENHYAADYPEDEADSDDEYGPHAYLYRHCNNSDEEEYDENLYDDQDEIVLEGGAAAAAADDDDDARMARIKEFMKRSSALR</sequence>